<dbReference type="SUPFAM" id="SSF51905">
    <property type="entry name" value="FAD/NAD(P)-binding domain"/>
    <property type="match status" value="1"/>
</dbReference>
<keyword evidence="5" id="KW-1185">Reference proteome</keyword>
<dbReference type="Proteomes" id="UP001551482">
    <property type="component" value="Unassembled WGS sequence"/>
</dbReference>
<evidence type="ECO:0000313" key="5">
    <source>
        <dbReference type="Proteomes" id="UP001551482"/>
    </source>
</evidence>
<dbReference type="PANTHER" id="PTHR13789">
    <property type="entry name" value="MONOOXYGENASE"/>
    <property type="match status" value="1"/>
</dbReference>
<keyword evidence="1" id="KW-0560">Oxidoreductase</keyword>
<protein>
    <submittedName>
        <fullName evidence="4">FAD-dependent monooxygenase</fullName>
    </submittedName>
</protein>
<dbReference type="Pfam" id="PF01494">
    <property type="entry name" value="FAD_binding_3"/>
    <property type="match status" value="2"/>
</dbReference>
<dbReference type="InterPro" id="IPR002938">
    <property type="entry name" value="FAD-bd"/>
</dbReference>
<sequence>MTGRTATVVGGGIGGLAAALALTRRGWRVEVWERAAEFTEIGAGLSLWPNALHALAALGLDGQVRDLAAVEAGGGVRDRAGRWLSRTDNSELERRFGMPLVVLHRADLVRALAEALPPGTLRASSEVTGIRDDGDGVVVEGGGIRRVDLVVGADGLHSTVRRLQWPEAAAPRYAGYTAWRMITEPMPTPVGDGAATWGRGERFGFTALPGGRFYCFGTATVPAGGKAPGSERAEVLRRFGGWPKPIPDLLAAVPESAVLRHDIYDLPPLPDYVRGRVALLGDAAHAMTPNLGQGACQALEDAVVLAASLDAAPDIDAALARYDQARRSRTQMVVRRSARMGTIGQLAWPPAVLGRDLAARLTPAALTLRSMTPILGWRP</sequence>
<name>A0ABV3DCU1_9ACTN</name>
<proteinExistence type="predicted"/>
<evidence type="ECO:0000256" key="2">
    <source>
        <dbReference type="ARBA" id="ARBA00023033"/>
    </source>
</evidence>
<evidence type="ECO:0000313" key="4">
    <source>
        <dbReference type="EMBL" id="MEU8133506.1"/>
    </source>
</evidence>
<organism evidence="4 5">
    <name type="scientific">Streptodolium elevatio</name>
    <dbReference type="NCBI Taxonomy" id="3157996"/>
    <lineage>
        <taxon>Bacteria</taxon>
        <taxon>Bacillati</taxon>
        <taxon>Actinomycetota</taxon>
        <taxon>Actinomycetes</taxon>
        <taxon>Kitasatosporales</taxon>
        <taxon>Streptomycetaceae</taxon>
        <taxon>Streptodolium</taxon>
    </lineage>
</organism>
<dbReference type="Gene3D" id="3.50.50.60">
    <property type="entry name" value="FAD/NAD(P)-binding domain"/>
    <property type="match status" value="1"/>
</dbReference>
<dbReference type="RefSeq" id="WP_358351095.1">
    <property type="nucleotide sequence ID" value="NZ_JBEZFP010000015.1"/>
</dbReference>
<comment type="caution">
    <text evidence="4">The sequence shown here is derived from an EMBL/GenBank/DDBJ whole genome shotgun (WGS) entry which is preliminary data.</text>
</comment>
<feature type="domain" description="FAD-binding" evidence="3">
    <location>
        <begin position="271"/>
        <end position="337"/>
    </location>
</feature>
<dbReference type="InterPro" id="IPR050493">
    <property type="entry name" value="FAD-dep_Monooxygenase_BioMet"/>
</dbReference>
<feature type="domain" description="FAD-binding" evidence="3">
    <location>
        <begin position="7"/>
        <end position="162"/>
    </location>
</feature>
<dbReference type="InterPro" id="IPR036188">
    <property type="entry name" value="FAD/NAD-bd_sf"/>
</dbReference>
<evidence type="ECO:0000256" key="1">
    <source>
        <dbReference type="ARBA" id="ARBA00023002"/>
    </source>
</evidence>
<keyword evidence="2 4" id="KW-0503">Monooxygenase</keyword>
<dbReference type="EMBL" id="JBEZFP010000015">
    <property type="protein sequence ID" value="MEU8133506.1"/>
    <property type="molecule type" value="Genomic_DNA"/>
</dbReference>
<dbReference type="PANTHER" id="PTHR13789:SF309">
    <property type="entry name" value="PUTATIVE (AFU_ORTHOLOGUE AFUA_6G14510)-RELATED"/>
    <property type="match status" value="1"/>
</dbReference>
<dbReference type="PRINTS" id="PR00420">
    <property type="entry name" value="RNGMNOXGNASE"/>
</dbReference>
<accession>A0ABV3DCU1</accession>
<gene>
    <name evidence="4" type="ORF">AB0C36_08375</name>
</gene>
<reference evidence="4 5" key="1">
    <citation type="submission" date="2024-06" db="EMBL/GenBank/DDBJ databases">
        <title>The Natural Products Discovery Center: Release of the First 8490 Sequenced Strains for Exploring Actinobacteria Biosynthetic Diversity.</title>
        <authorList>
            <person name="Kalkreuter E."/>
            <person name="Kautsar S.A."/>
            <person name="Yang D."/>
            <person name="Bader C.D."/>
            <person name="Teijaro C.N."/>
            <person name="Fluegel L."/>
            <person name="Davis C.M."/>
            <person name="Simpson J.R."/>
            <person name="Lauterbach L."/>
            <person name="Steele A.D."/>
            <person name="Gui C."/>
            <person name="Meng S."/>
            <person name="Li G."/>
            <person name="Viehrig K."/>
            <person name="Ye F."/>
            <person name="Su P."/>
            <person name="Kiefer A.F."/>
            <person name="Nichols A."/>
            <person name="Cepeda A.J."/>
            <person name="Yan W."/>
            <person name="Fan B."/>
            <person name="Jiang Y."/>
            <person name="Adhikari A."/>
            <person name="Zheng C.-J."/>
            <person name="Schuster L."/>
            <person name="Cowan T.M."/>
            <person name="Smanski M.J."/>
            <person name="Chevrette M.G."/>
            <person name="De Carvalho L.P.S."/>
            <person name="Shen B."/>
        </authorList>
    </citation>
    <scope>NUCLEOTIDE SEQUENCE [LARGE SCALE GENOMIC DNA]</scope>
    <source>
        <strain evidence="4 5">NPDC048946</strain>
    </source>
</reference>
<evidence type="ECO:0000259" key="3">
    <source>
        <dbReference type="Pfam" id="PF01494"/>
    </source>
</evidence>
<dbReference type="GO" id="GO:0004497">
    <property type="term" value="F:monooxygenase activity"/>
    <property type="evidence" value="ECO:0007669"/>
    <property type="project" value="UniProtKB-KW"/>
</dbReference>